<dbReference type="InterPro" id="IPR024983">
    <property type="entry name" value="CHAT_dom"/>
</dbReference>
<evidence type="ECO:0000259" key="2">
    <source>
        <dbReference type="Pfam" id="PF12770"/>
    </source>
</evidence>
<dbReference type="Pfam" id="PF12770">
    <property type="entry name" value="CHAT"/>
    <property type="match status" value="1"/>
</dbReference>
<evidence type="ECO:0000256" key="1">
    <source>
        <dbReference type="SAM" id="Coils"/>
    </source>
</evidence>
<dbReference type="SUPFAM" id="SSF48452">
    <property type="entry name" value="TPR-like"/>
    <property type="match status" value="3"/>
</dbReference>
<dbReference type="EMBL" id="JAAHFQ010000476">
    <property type="protein sequence ID" value="NER30044.1"/>
    <property type="molecule type" value="Genomic_DNA"/>
</dbReference>
<proteinExistence type="predicted"/>
<dbReference type="AlphaFoldDB" id="A0A6B3NIY2"/>
<dbReference type="PANTHER" id="PTHR10098">
    <property type="entry name" value="RAPSYN-RELATED"/>
    <property type="match status" value="1"/>
</dbReference>
<feature type="domain" description="CHAT" evidence="2">
    <location>
        <begin position="748"/>
        <end position="1045"/>
    </location>
</feature>
<accession>A0A6B3NIY2</accession>
<organism evidence="3">
    <name type="scientific">Symploca sp. SIO1C4</name>
    <dbReference type="NCBI Taxonomy" id="2607765"/>
    <lineage>
        <taxon>Bacteria</taxon>
        <taxon>Bacillati</taxon>
        <taxon>Cyanobacteriota</taxon>
        <taxon>Cyanophyceae</taxon>
        <taxon>Coleofasciculales</taxon>
        <taxon>Coleofasciculaceae</taxon>
        <taxon>Symploca</taxon>
    </lineage>
</organism>
<keyword evidence="1" id="KW-0175">Coiled coil</keyword>
<dbReference type="InterPro" id="IPR019734">
    <property type="entry name" value="TPR_rpt"/>
</dbReference>
<gene>
    <name evidence="3" type="ORF">F6J89_21095</name>
</gene>
<dbReference type="Pfam" id="PF13374">
    <property type="entry name" value="TPR_10"/>
    <property type="match status" value="3"/>
</dbReference>
<protein>
    <submittedName>
        <fullName evidence="3">CHAT domain-containing protein</fullName>
    </submittedName>
</protein>
<dbReference type="PANTHER" id="PTHR10098:SF108">
    <property type="entry name" value="TETRATRICOPEPTIDE REPEAT PROTEIN 28"/>
    <property type="match status" value="1"/>
</dbReference>
<name>A0A6B3NIY2_9CYAN</name>
<reference evidence="3" key="1">
    <citation type="submission" date="2019-11" db="EMBL/GenBank/DDBJ databases">
        <title>Genomic insights into an expanded diversity of filamentous marine cyanobacteria reveals the extraordinary biosynthetic potential of Moorea and Okeania.</title>
        <authorList>
            <person name="Ferreira Leao T."/>
            <person name="Wang M."/>
            <person name="Moss N."/>
            <person name="Da Silva R."/>
            <person name="Sanders J."/>
            <person name="Nurk S."/>
            <person name="Gurevich A."/>
            <person name="Humphrey G."/>
            <person name="Reher R."/>
            <person name="Zhu Q."/>
            <person name="Belda-Ferre P."/>
            <person name="Glukhov E."/>
            <person name="Rex R."/>
            <person name="Dorrestein P.C."/>
            <person name="Knight R."/>
            <person name="Pevzner P."/>
            <person name="Gerwick W.H."/>
            <person name="Gerwick L."/>
        </authorList>
    </citation>
    <scope>NUCLEOTIDE SEQUENCE</scope>
    <source>
        <strain evidence="3">SIO1C4</strain>
    </source>
</reference>
<sequence length="1045" mass="120498">MPLSQTQKDDYLDFLLKVLPAIADNRNELQKVYPLLKANLDRLDDSFTEILNNWAAITFSKVELAQTLVIAEALVNFGNLLRSFPYGDRAMNLEIAIVACEAVNPIFLRETFPEYWATTQNMLGILYRNRIRGNHAQNLEQAIQYLENALQVRTRKDFPIEWAETQNSLGNVYNERIIGNRAENVEKAIVALKAALEIRTREALPKNWATTQNNLGIAYYNRWQEERGENLERAITCYQNALQIRTQEDFPIEWAETQNNLANAYSERIRGDRAENLERALAAFQSVLQVYTCENFPHDWAMTQNNIGETYRSRIRGDRKKNLDAAIMVYQEALLVYSFEAFPERWAILQNNLGIAHYSQKLDDRTETLERAITCYQNALQIRTQKNFPIEWAETQNNLGNAYGERIRGNRTENLENAIDAYQAALQIHTRKSFPHEWAKTHNNLASVYHDRGQSTEAISCFHSALQVYTPLTFPFECLTTGRNLGNTALAYREWIEAIKGYHVAIEAVEQSRTWAITDVRRQEILSNAIAVYANIVQACINNNQSDKALEYVERSKARNLVELLASRDIYPKGDISKTVLNELKRLRREVVAEQRRLDIAEQNRLGGEQRLDSAAWLKDRDRLNQLLQQLDNLITNEIDPIDPNFRATQQVKPISSNEIQNLVDERTAIVEWYINDDNFHTFTITNQSQHPQVWSSSAGERQAFLDWQEEYLQDYQENREQWIEKLSDRLYRLSEILHIDDIINSLPSNCDQIILIPHRFLHLIPLHTVPLSQHPCLIDRFPRGVRYAPSCQLLQLTQNPERTNFERFLAMQNPTKDLGYTSVEVGTIQHYFRHTDVFVENAAKKATIIEVKIKDNGTREVIQNSQLSLANCAHFSCHGEFNFESPLDSALLLADGERLTLGEIFDLDLSQCRLVTLSACETGLTNYKILSDEYVGIPSSFLYAGSPSVVSSLWTVQDVSTAFLMIKFYQNLSSYETVVIALNQAQTWLRNLSKKELQEWISENKISLDATLKMNLRRRLHKMSDSEQPFKSPFHWAAFCAIGQ</sequence>
<dbReference type="InterPro" id="IPR011990">
    <property type="entry name" value="TPR-like_helical_dom_sf"/>
</dbReference>
<dbReference type="SMART" id="SM00028">
    <property type="entry name" value="TPR"/>
    <property type="match status" value="7"/>
</dbReference>
<comment type="caution">
    <text evidence="3">The sequence shown here is derived from an EMBL/GenBank/DDBJ whole genome shotgun (WGS) entry which is preliminary data.</text>
</comment>
<feature type="coiled-coil region" evidence="1">
    <location>
        <begin position="577"/>
        <end position="604"/>
    </location>
</feature>
<dbReference type="Gene3D" id="1.25.40.10">
    <property type="entry name" value="Tetratricopeptide repeat domain"/>
    <property type="match status" value="4"/>
</dbReference>
<evidence type="ECO:0000313" key="3">
    <source>
        <dbReference type="EMBL" id="NER30044.1"/>
    </source>
</evidence>